<organism evidence="2 3">
    <name type="scientific">Gluconobacter oxydans</name>
    <name type="common">Gluconobacter suboxydans</name>
    <dbReference type="NCBI Taxonomy" id="442"/>
    <lineage>
        <taxon>Bacteria</taxon>
        <taxon>Pseudomonadati</taxon>
        <taxon>Pseudomonadota</taxon>
        <taxon>Alphaproteobacteria</taxon>
        <taxon>Acetobacterales</taxon>
        <taxon>Acetobacteraceae</taxon>
        <taxon>Gluconobacter</taxon>
    </lineage>
</organism>
<feature type="compositionally biased region" description="Polar residues" evidence="1">
    <location>
        <begin position="136"/>
        <end position="157"/>
    </location>
</feature>
<feature type="compositionally biased region" description="Basic and acidic residues" evidence="1">
    <location>
        <begin position="1"/>
        <end position="13"/>
    </location>
</feature>
<protein>
    <submittedName>
        <fullName evidence="2">Uncharacterized protein</fullName>
    </submittedName>
</protein>
<feature type="compositionally biased region" description="Pro residues" evidence="1">
    <location>
        <begin position="126"/>
        <end position="135"/>
    </location>
</feature>
<reference evidence="2 3" key="1">
    <citation type="submission" date="2015-06" db="EMBL/GenBank/DDBJ databases">
        <title>Improved classification and identification of acetic acid bacteria using matrix-assisted laser desorption/ionization time-of-flight mass spectrometry; Gluconobacter nephelii and Gluconobacter uchimurae are later heterotypic synonyms of Gluconobacter japonicus and Gluconobacter oxydans, respectively.</title>
        <authorList>
            <person name="Li L."/>
            <person name="Cleenwerck I."/>
            <person name="De Vuyst L."/>
            <person name="Vandamme P."/>
        </authorList>
    </citation>
    <scope>NUCLEOTIDE SEQUENCE [LARGE SCALE GENOMIC DNA]</scope>
    <source>
        <strain evidence="2 3">LMG 1676</strain>
    </source>
</reference>
<accession>A0A149RUP9</accession>
<dbReference type="AlphaFoldDB" id="A0A149RUP9"/>
<feature type="region of interest" description="Disordered" evidence="1">
    <location>
        <begin position="1"/>
        <end position="21"/>
    </location>
</feature>
<evidence type="ECO:0000313" key="2">
    <source>
        <dbReference type="EMBL" id="KXV18130.1"/>
    </source>
</evidence>
<name>A0A149RUP9_GLUOY</name>
<evidence type="ECO:0000313" key="3">
    <source>
        <dbReference type="Proteomes" id="UP000075655"/>
    </source>
</evidence>
<dbReference type="RefSeq" id="WP_061490892.1">
    <property type="nucleotide sequence ID" value="NZ_LHZG01000172.1"/>
</dbReference>
<dbReference type="PATRIC" id="fig|442.8.peg.1069"/>
<proteinExistence type="predicted"/>
<dbReference type="Proteomes" id="UP000075655">
    <property type="component" value="Unassembled WGS sequence"/>
</dbReference>
<dbReference type="EMBL" id="LHZG01000172">
    <property type="protein sequence ID" value="KXV18130.1"/>
    <property type="molecule type" value="Genomic_DNA"/>
</dbReference>
<evidence type="ECO:0000256" key="1">
    <source>
        <dbReference type="SAM" id="MobiDB-lite"/>
    </source>
</evidence>
<feature type="region of interest" description="Disordered" evidence="1">
    <location>
        <begin position="78"/>
        <end position="164"/>
    </location>
</feature>
<gene>
    <name evidence="2" type="ORF">AD934_09340</name>
</gene>
<sequence>MSKALREIQEAHKTRPAQPHSKAVYQWLRKNQDIVSELREAKIATWEMIAKAARKDGVDVELSPVGLGAIRKMWSRLKSEREGITAGKPANDTPDQKPEPPSRTPADWRPAAVEEYYQEREERPSAPIPASPPLVPTTSTVATSMSSNDADPHTNISAEGRQSLEHIRAKLRARREEKRRLTPD</sequence>
<comment type="caution">
    <text evidence="2">The sequence shown here is derived from an EMBL/GenBank/DDBJ whole genome shotgun (WGS) entry which is preliminary data.</text>
</comment>